<dbReference type="SUPFAM" id="SSF158682">
    <property type="entry name" value="TerB-like"/>
    <property type="match status" value="1"/>
</dbReference>
<proteinExistence type="predicted"/>
<dbReference type="InterPro" id="IPR029024">
    <property type="entry name" value="TerB-like"/>
</dbReference>
<evidence type="ECO:0000313" key="2">
    <source>
        <dbReference type="Proteomes" id="UP001497527"/>
    </source>
</evidence>
<accession>A0ABM9PCQ7</accession>
<dbReference type="Proteomes" id="UP001497527">
    <property type="component" value="Unassembled WGS sequence"/>
</dbReference>
<name>A0ABM9PCQ7_9FLAO</name>
<protein>
    <recommendedName>
        <fullName evidence="3">Co-chaperone DjlA N-terminal domain-containing protein</fullName>
    </recommendedName>
</protein>
<organism evidence="1 2">
    <name type="scientific">Tenacibaculum polynesiense</name>
    <dbReference type="NCBI Taxonomy" id="3137857"/>
    <lineage>
        <taxon>Bacteria</taxon>
        <taxon>Pseudomonadati</taxon>
        <taxon>Bacteroidota</taxon>
        <taxon>Flavobacteriia</taxon>
        <taxon>Flavobacteriales</taxon>
        <taxon>Flavobacteriaceae</taxon>
        <taxon>Tenacibaculum</taxon>
    </lineage>
</organism>
<reference evidence="1 2" key="1">
    <citation type="submission" date="2024-05" db="EMBL/GenBank/DDBJ databases">
        <authorList>
            <person name="Duchaud E."/>
        </authorList>
    </citation>
    <scope>NUCLEOTIDE SEQUENCE [LARGE SCALE GENOMIC DNA]</scope>
    <source>
        <strain evidence="1">Ena-SAMPLE-TAB-13-05-2024-13:56:06:370-140308</strain>
    </source>
</reference>
<comment type="caution">
    <text evidence="1">The sequence shown here is derived from an EMBL/GenBank/DDBJ whole genome shotgun (WGS) entry which is preliminary data.</text>
</comment>
<dbReference type="RefSeq" id="WP_348717589.1">
    <property type="nucleotide sequence ID" value="NZ_CAXJIO010000012.1"/>
</dbReference>
<dbReference type="EMBL" id="CAXJIO010000012">
    <property type="protein sequence ID" value="CAL2103385.1"/>
    <property type="molecule type" value="Genomic_DNA"/>
</dbReference>
<gene>
    <name evidence="1" type="ORF">T190423A01A_30499</name>
</gene>
<sequence>MDRMGKQVRITNREIMELDWTKREFEIYVLLFAAHCNYIETEEERNYILAKVDEVTYNKMHTEIVAESDHTNLEKIKLYLKENKYSENEKDDLIRDIKEVFFADGTVDAMERKVFGVLQKILS</sequence>
<evidence type="ECO:0008006" key="3">
    <source>
        <dbReference type="Google" id="ProtNLM"/>
    </source>
</evidence>
<evidence type="ECO:0000313" key="1">
    <source>
        <dbReference type="EMBL" id="CAL2103385.1"/>
    </source>
</evidence>
<keyword evidence="2" id="KW-1185">Reference proteome</keyword>